<evidence type="ECO:0000313" key="2">
    <source>
        <dbReference type="EMBL" id="MFC0222009.1"/>
    </source>
</evidence>
<organism evidence="2 3">
    <name type="scientific">Nocardioides zeicaulis</name>
    <dbReference type="NCBI Taxonomy" id="1776857"/>
    <lineage>
        <taxon>Bacteria</taxon>
        <taxon>Bacillati</taxon>
        <taxon>Actinomycetota</taxon>
        <taxon>Actinomycetes</taxon>
        <taxon>Propionibacteriales</taxon>
        <taxon>Nocardioidaceae</taxon>
        <taxon>Nocardioides</taxon>
    </lineage>
</organism>
<reference evidence="2 3" key="1">
    <citation type="submission" date="2024-09" db="EMBL/GenBank/DDBJ databases">
        <authorList>
            <person name="Sun Q."/>
            <person name="Mori K."/>
        </authorList>
    </citation>
    <scope>NUCLEOTIDE SEQUENCE [LARGE SCALE GENOMIC DNA]</scope>
    <source>
        <strain evidence="2 3">CCM 8654</strain>
    </source>
</reference>
<accession>A0ABV6DZ51</accession>
<evidence type="ECO:0000313" key="3">
    <source>
        <dbReference type="Proteomes" id="UP001589698"/>
    </source>
</evidence>
<feature type="region of interest" description="Disordered" evidence="1">
    <location>
        <begin position="1"/>
        <end position="21"/>
    </location>
</feature>
<dbReference type="RefSeq" id="WP_378517672.1">
    <property type="nucleotide sequence ID" value="NZ_JBHLXH010000001.1"/>
</dbReference>
<feature type="non-terminal residue" evidence="2">
    <location>
        <position position="1"/>
    </location>
</feature>
<name>A0ABV6DZ51_9ACTN</name>
<gene>
    <name evidence="2" type="ORF">ACFFJG_05910</name>
</gene>
<protein>
    <recommendedName>
        <fullName evidence="4">GH18 domain-containing protein</fullName>
    </recommendedName>
</protein>
<dbReference type="Proteomes" id="UP001589698">
    <property type="component" value="Unassembled WGS sequence"/>
</dbReference>
<dbReference type="InterPro" id="IPR017853">
    <property type="entry name" value="GH"/>
</dbReference>
<proteinExistence type="predicted"/>
<evidence type="ECO:0008006" key="4">
    <source>
        <dbReference type="Google" id="ProtNLM"/>
    </source>
</evidence>
<comment type="caution">
    <text evidence="2">The sequence shown here is derived from an EMBL/GenBank/DDBJ whole genome shotgun (WGS) entry which is preliminary data.</text>
</comment>
<dbReference type="Gene3D" id="3.20.20.80">
    <property type="entry name" value="Glycosidases"/>
    <property type="match status" value="1"/>
</dbReference>
<dbReference type="EMBL" id="JBHLXH010000001">
    <property type="protein sequence ID" value="MFC0222009.1"/>
    <property type="molecule type" value="Genomic_DNA"/>
</dbReference>
<sequence>GVPAGLAAPTRREGGGQGRRTGIRSISRLGVPLIGMSAPVEEWASKHAAVGDGIGARRIFADLAAGPSSQFSLVREAHAAGQLPVVSYKAGGRIEDVLAGRFDAAAAEAAARLASFDKHTAVTFWHEPHGNMTPEQYVAASMRLVPIFKRGGRRLKVGPLLNGWLLDRQADLFAQYAPDALLRKWDWFGLDTYEAGTMDDPGAVKPASRIPAAKAFLAQRGVDLPLGIGEYNGYSAQSITDTGNVLMDTPGVWFGCLWNTTGGKGVELSGDRLSAFQGTLQKARARRARRRGRR</sequence>
<keyword evidence="3" id="KW-1185">Reference proteome</keyword>
<dbReference type="SUPFAM" id="SSF51445">
    <property type="entry name" value="(Trans)glycosidases"/>
    <property type="match status" value="1"/>
</dbReference>
<evidence type="ECO:0000256" key="1">
    <source>
        <dbReference type="SAM" id="MobiDB-lite"/>
    </source>
</evidence>